<dbReference type="PANTHER" id="PTHR23113">
    <property type="entry name" value="GUANINE NUCLEOTIDE EXCHANGE FACTOR"/>
    <property type="match status" value="1"/>
</dbReference>
<dbReference type="InterPro" id="IPR019804">
    <property type="entry name" value="Ras_G-nucl-exch_fac_CS"/>
</dbReference>
<organism evidence="8">
    <name type="scientific">Homo sapiens</name>
    <name type="common">Human</name>
    <dbReference type="NCBI Taxonomy" id="9606"/>
    <lineage>
        <taxon>Eukaryota</taxon>
        <taxon>Metazoa</taxon>
        <taxon>Chordata</taxon>
        <taxon>Craniata</taxon>
        <taxon>Vertebrata</taxon>
        <taxon>Euteleostomi</taxon>
        <taxon>Mammalia</taxon>
        <taxon>Eutheria</taxon>
        <taxon>Euarchontoglires</taxon>
        <taxon>Primates</taxon>
        <taxon>Haplorrhini</taxon>
        <taxon>Catarrhini</taxon>
        <taxon>Hominidae</taxon>
        <taxon>Homo</taxon>
    </lineage>
</organism>
<evidence type="ECO:0000256" key="3">
    <source>
        <dbReference type="SAM" id="MobiDB-lite"/>
    </source>
</evidence>
<dbReference type="CDD" id="cd06224">
    <property type="entry name" value="REM"/>
    <property type="match status" value="1"/>
</dbReference>
<proteinExistence type="evidence at transcript level"/>
<dbReference type="Pfam" id="PF00617">
    <property type="entry name" value="RasGEF"/>
    <property type="match status" value="1"/>
</dbReference>
<feature type="compositionally biased region" description="Acidic residues" evidence="3">
    <location>
        <begin position="399"/>
        <end position="411"/>
    </location>
</feature>
<dbReference type="InterPro" id="IPR008937">
    <property type="entry name" value="Ras-like_GEF"/>
</dbReference>
<dbReference type="SMART" id="SM00229">
    <property type="entry name" value="RasGEFN"/>
    <property type="match status" value="2"/>
</dbReference>
<dbReference type="FunFam" id="1.10.840.10:FF:000004">
    <property type="entry name" value="ras-specific guanine nucleotide-releasing factor 2 isoform X1"/>
    <property type="match status" value="1"/>
</dbReference>
<evidence type="ECO:0000259" key="6">
    <source>
        <dbReference type="PROSITE" id="PS50009"/>
    </source>
</evidence>
<dbReference type="PROSITE" id="PS50009">
    <property type="entry name" value="RASGEF_CAT"/>
    <property type="match status" value="1"/>
</dbReference>
<keyword evidence="4" id="KW-1133">Transmembrane helix</keyword>
<feature type="domain" description="N-terminal Ras-GEF" evidence="7">
    <location>
        <begin position="201"/>
        <end position="319"/>
    </location>
</feature>
<accession>A0A221J642</accession>
<feature type="compositionally biased region" description="Low complexity" evidence="3">
    <location>
        <begin position="412"/>
        <end position="424"/>
    </location>
</feature>
<feature type="region of interest" description="Disordered" evidence="3">
    <location>
        <begin position="366"/>
        <end position="431"/>
    </location>
</feature>
<feature type="transmembrane region" description="Helical" evidence="4">
    <location>
        <begin position="76"/>
        <end position="101"/>
    </location>
</feature>
<dbReference type="PROSITE" id="PS00720">
    <property type="entry name" value="RASGEF"/>
    <property type="match status" value="1"/>
</dbReference>
<dbReference type="FunFam" id="1.20.870.10:FF:000006">
    <property type="entry name" value="ras-specific guanine nucleotide-releasing factor 1 isoform X1"/>
    <property type="match status" value="1"/>
</dbReference>
<evidence type="ECO:0000259" key="7">
    <source>
        <dbReference type="PROSITE" id="PS50212"/>
    </source>
</evidence>
<dbReference type="EMBL" id="MF175878">
    <property type="protein sequence ID" value="ASM62182.1"/>
    <property type="molecule type" value="mRNA"/>
</dbReference>
<evidence type="ECO:0000256" key="5">
    <source>
        <dbReference type="SAM" id="SignalP"/>
    </source>
</evidence>
<keyword evidence="1 2" id="KW-0344">Guanine-nucleotide releasing factor</keyword>
<feature type="domain" description="Ras-GEF" evidence="6">
    <location>
        <begin position="595"/>
        <end position="827"/>
    </location>
</feature>
<evidence type="ECO:0000256" key="4">
    <source>
        <dbReference type="SAM" id="Phobius"/>
    </source>
</evidence>
<keyword evidence="4" id="KW-0472">Membrane</keyword>
<evidence type="ECO:0000256" key="2">
    <source>
        <dbReference type="PROSITE-ProRule" id="PRU00168"/>
    </source>
</evidence>
<dbReference type="GO" id="GO:0034976">
    <property type="term" value="P:response to endoplasmic reticulum stress"/>
    <property type="evidence" value="ECO:0007669"/>
    <property type="project" value="UniProtKB-ARBA"/>
</dbReference>
<protein>
    <submittedName>
        <fullName evidence="8">TMEM154-RASGRF1 fusion protein</fullName>
    </submittedName>
</protein>
<dbReference type="SMART" id="SM00147">
    <property type="entry name" value="RasGEF"/>
    <property type="match status" value="1"/>
</dbReference>
<dbReference type="InterPro" id="IPR028064">
    <property type="entry name" value="TMEM154"/>
</dbReference>
<dbReference type="Gene3D" id="1.10.840.10">
    <property type="entry name" value="Ras guanine-nucleotide exchange factors catalytic domain"/>
    <property type="match status" value="1"/>
</dbReference>
<feature type="signal peptide" evidence="5">
    <location>
        <begin position="1"/>
        <end position="22"/>
    </location>
</feature>
<feature type="chain" id="PRO_5013188708" evidence="5">
    <location>
        <begin position="23"/>
        <end position="830"/>
    </location>
</feature>
<dbReference type="FunFam" id="1.20.870.10:FF:000004">
    <property type="entry name" value="Ras-specific guanine nucleotide-releasing factor 1 isoform 2"/>
    <property type="match status" value="1"/>
</dbReference>
<reference evidence="8" key="1">
    <citation type="journal article" date="2017" name="Int. J. Mol. Sci.">
        <title>A Case of AML Characterized by a Novel t(4;15)(q31;q22) Translocation That Confers a Growth-Stimulatory Response to Retinoid-Based Therapy.</title>
        <authorList>
            <person name="Watts J.M."/>
            <person name="Perez A."/>
            <person name="Pereira L."/>
            <person name="Fan Y.S."/>
            <person name="Brown G."/>
            <person name="Vega F."/>
            <person name="Petrie K."/>
            <person name="Swords R.T."/>
            <person name="Zelent A."/>
        </authorList>
    </citation>
    <scope>NUCLEOTIDE SEQUENCE</scope>
    <source>
        <tissue evidence="8">Acute myeloid leukemia bone marrow</tissue>
    </source>
</reference>
<dbReference type="SUPFAM" id="SSF48366">
    <property type="entry name" value="Ras GEF"/>
    <property type="match status" value="1"/>
</dbReference>
<dbReference type="PANTHER" id="PTHR23113:SF193">
    <property type="entry name" value="RAS-SPECIFIC GUANINE NUCLEOTIDE-RELEASING FACTOR 1"/>
    <property type="match status" value="1"/>
</dbReference>
<evidence type="ECO:0000313" key="8">
    <source>
        <dbReference type="EMBL" id="ASM62182.1"/>
    </source>
</evidence>
<dbReference type="CDD" id="cd00155">
    <property type="entry name" value="RasGEF"/>
    <property type="match status" value="1"/>
</dbReference>
<dbReference type="GO" id="GO:0005085">
    <property type="term" value="F:guanyl-nucleotide exchange factor activity"/>
    <property type="evidence" value="ECO:0007669"/>
    <property type="project" value="UniProtKB-KW"/>
</dbReference>
<dbReference type="Pfam" id="PF15102">
    <property type="entry name" value="TMEM154"/>
    <property type="match status" value="1"/>
</dbReference>
<dbReference type="GO" id="GO:0007264">
    <property type="term" value="P:small GTPase-mediated signal transduction"/>
    <property type="evidence" value="ECO:0007669"/>
    <property type="project" value="InterPro"/>
</dbReference>
<dbReference type="Pfam" id="PF00618">
    <property type="entry name" value="RasGEF_N"/>
    <property type="match status" value="1"/>
</dbReference>
<keyword evidence="4" id="KW-0812">Transmembrane</keyword>
<dbReference type="InterPro" id="IPR023578">
    <property type="entry name" value="Ras_GEF_dom_sf"/>
</dbReference>
<feature type="region of interest" description="Disordered" evidence="3">
    <location>
        <begin position="281"/>
        <end position="311"/>
    </location>
</feature>
<dbReference type="InterPro" id="IPR036964">
    <property type="entry name" value="RASGEF_cat_dom_sf"/>
</dbReference>
<evidence type="ECO:0000256" key="1">
    <source>
        <dbReference type="ARBA" id="ARBA00022658"/>
    </source>
</evidence>
<keyword evidence="5" id="KW-0732">Signal</keyword>
<dbReference type="PROSITE" id="PS50212">
    <property type="entry name" value="RASGEF_NTER"/>
    <property type="match status" value="1"/>
</dbReference>
<name>A0A221J642_HUMAN</name>
<dbReference type="Gene3D" id="1.20.870.10">
    <property type="entry name" value="Son of sevenless (SoS) protein Chain: S domain 1"/>
    <property type="match status" value="2"/>
</dbReference>
<dbReference type="InterPro" id="IPR000651">
    <property type="entry name" value="Ras-like_Gua-exchang_fac_N"/>
</dbReference>
<dbReference type="PeptideAtlas" id="A0A221J642"/>
<dbReference type="InterPro" id="IPR001895">
    <property type="entry name" value="RASGEF_cat_dom"/>
</dbReference>
<sequence>MQAPRAALVFALVIALVPVGRGNYEELENSGDTTVESERPNKVTIPSTFAAVTIKETLNANINSTNFAPDENQLEFILMVLIPLILLVLLLLSVVFLATYYKRKRTKQEPSSQGSQSALQTYELGSENVKVPIFEEDTPSVMEIEMEELDKWMNSMNRNADFECLPTLKEEKESNHNPRSDASLYCDDVDIRFSKTMNSCKVLQIRYASVERLLERLTDLRFLSIDFLNTFLHSYRVFTTAIVVLDKLITIYKKPISAIPARWLRSLELLFASGQNNKLLYGEPPKSPRATRKFSSPPPLSITKTSSPSRRRKLSLNIPIITGGKALDLAALSCNSNGYTSMYSAMSPFSKATLDTSKLYVSSSFTNKIPDEGDTTPEKPEDPSALSKQSSEVSMREESDIDQNQSDDGDTETSPTKSPTTPKSVKNKNSSEFPLFSYNNGVVMTSCRELDNNRSALSAASAFAIATAGANEGTPNKEKYRRMSLASAGFPPDQRNGDKEFVIRRAATNRVLNVLRHWVSKHSQDFETNDELKCKVIGFLEEVMHDPELLTQERKAAANIIRTLTQEDPGDNQITLEEITQMAEGVKAEPFENHSALEIAEQLTLLDHLVFKKIPYEEFFGQGWMKLEKNERTPYIMKTTKHFNDISNLIASEIIRNEDINARVSAIEKWVAVADICRCLHNYNAVLEITSSMNRSAIFRLKKTWLKVSKQTKALIDKLQKLVSSEGRFKNLREALKNCDPPCVPYLGMYLTDLAFIEEGTPNYTEDGLVNFSKMRMISHIIREIRQFQQTAYKIEHQAKVTQYLLDQSFVMDEESLYESSLRIEPKLPT</sequence>
<dbReference type="AlphaFoldDB" id="A0A221J642"/>